<proteinExistence type="predicted"/>
<comment type="caution">
    <text evidence="1">The sequence shown here is derived from an EMBL/GenBank/DDBJ whole genome shotgun (WGS) entry which is preliminary data.</text>
</comment>
<organism evidence="1 2">
    <name type="scientific">Neopusillimonas maritima</name>
    <dbReference type="NCBI Taxonomy" id="2026239"/>
    <lineage>
        <taxon>Bacteria</taxon>
        <taxon>Pseudomonadati</taxon>
        <taxon>Pseudomonadota</taxon>
        <taxon>Betaproteobacteria</taxon>
        <taxon>Burkholderiales</taxon>
        <taxon>Alcaligenaceae</taxon>
        <taxon>Neopusillimonas</taxon>
    </lineage>
</organism>
<reference evidence="1 2" key="1">
    <citation type="submission" date="2017-08" db="EMBL/GenBank/DDBJ databases">
        <title>Pusillimonas indicus sp. nov., a member of the family Alcaligenaceae isolated from surface seawater.</title>
        <authorList>
            <person name="Li J."/>
        </authorList>
    </citation>
    <scope>NUCLEOTIDE SEQUENCE [LARGE SCALE GENOMIC DNA]</scope>
    <source>
        <strain evidence="1 2">L52-1-41</strain>
    </source>
</reference>
<gene>
    <name evidence="1" type="ORF">CJP73_08065</name>
</gene>
<dbReference type="Proteomes" id="UP000266206">
    <property type="component" value="Unassembled WGS sequence"/>
</dbReference>
<dbReference type="OrthoDB" id="8478847at2"/>
<sequence>MRPVSKQATKLSHPWAWTPQALADGLHFHASGTSWQDVLPRPGRLDQCFWTAEHALIAQTYISEWPCTAHIKFHESDFGKRVTPRDHLIWDLAKQLGADAQILASDPCDRPTSWRYDGNEVTYQHVIDWLATLGYEHNESIPNRSYTVKLDSANQYQILPAKARPQGRLVIIDPLPGMNIKDFALDEGDLTDLQYHKVDQIEQAFLSGADCVRINDFCQSSDFGNVGHISYGYSAKAIAQHQAAGRVLTISATRRDWTALSNSEELMTADFMDWHFSTVLDAIAKDEEVPSEVVMAHGERLDDILAGHPNLPVTYSATLDPNDFARRAADEQLVEKLRAKIRVGDMVSQRALFAYNEQGKLVPCGLDNSTENALIEAARLEGKVVPVNTYFITEAGQPLLIGELEEVVRELDAQNERNDARLNSRLMPA</sequence>
<dbReference type="RefSeq" id="WP_119516095.1">
    <property type="nucleotide sequence ID" value="NZ_NQYH01000005.1"/>
</dbReference>
<dbReference type="EMBL" id="NQYH01000005">
    <property type="protein sequence ID" value="RIY41094.1"/>
    <property type="molecule type" value="Genomic_DNA"/>
</dbReference>
<protein>
    <submittedName>
        <fullName evidence="1">Uncharacterized protein</fullName>
    </submittedName>
</protein>
<evidence type="ECO:0000313" key="1">
    <source>
        <dbReference type="EMBL" id="RIY41094.1"/>
    </source>
</evidence>
<accession>A0A3A1YX80</accession>
<dbReference type="AlphaFoldDB" id="A0A3A1YX80"/>
<name>A0A3A1YX80_9BURK</name>
<evidence type="ECO:0000313" key="2">
    <source>
        <dbReference type="Proteomes" id="UP000266206"/>
    </source>
</evidence>